<feature type="compositionally biased region" description="Acidic residues" evidence="7">
    <location>
        <begin position="8"/>
        <end position="42"/>
    </location>
</feature>
<evidence type="ECO:0000256" key="4">
    <source>
        <dbReference type="ARBA" id="ARBA00022840"/>
    </source>
</evidence>
<dbReference type="InterPro" id="IPR014014">
    <property type="entry name" value="RNA_helicase_DEAD_Q_motif"/>
</dbReference>
<dbReference type="InterPro" id="IPR001650">
    <property type="entry name" value="Helicase_C-like"/>
</dbReference>
<comment type="similarity">
    <text evidence="6">Belongs to the DEAD box helicase family.</text>
</comment>
<dbReference type="Proteomes" id="UP000011083">
    <property type="component" value="Unassembled WGS sequence"/>
</dbReference>
<feature type="compositionally biased region" description="Gly residues" evidence="7">
    <location>
        <begin position="692"/>
        <end position="702"/>
    </location>
</feature>
<keyword evidence="3 6" id="KW-0347">Helicase</keyword>
<evidence type="ECO:0000256" key="6">
    <source>
        <dbReference type="RuleBase" id="RU000492"/>
    </source>
</evidence>
<dbReference type="EMBL" id="KB007926">
    <property type="protein sequence ID" value="ELR20123.1"/>
    <property type="molecule type" value="Genomic_DNA"/>
</dbReference>
<proteinExistence type="inferred from homology"/>
<dbReference type="GO" id="GO:0005829">
    <property type="term" value="C:cytosol"/>
    <property type="evidence" value="ECO:0007669"/>
    <property type="project" value="TreeGrafter"/>
</dbReference>
<evidence type="ECO:0000256" key="5">
    <source>
        <dbReference type="PROSITE-ProRule" id="PRU00552"/>
    </source>
</evidence>
<feature type="domain" description="Helicase ATP-binding" evidence="8">
    <location>
        <begin position="224"/>
        <end position="398"/>
    </location>
</feature>
<dbReference type="PROSITE" id="PS51195">
    <property type="entry name" value="Q_MOTIF"/>
    <property type="match status" value="1"/>
</dbReference>
<dbReference type="GeneID" id="14920967"/>
<dbReference type="InterPro" id="IPR050079">
    <property type="entry name" value="DEAD_box_RNA_helicase"/>
</dbReference>
<dbReference type="SMART" id="SM00487">
    <property type="entry name" value="DEXDc"/>
    <property type="match status" value="1"/>
</dbReference>
<accession>L8H5X4</accession>
<dbReference type="GO" id="GO:0005524">
    <property type="term" value="F:ATP binding"/>
    <property type="evidence" value="ECO:0007669"/>
    <property type="project" value="UniProtKB-KW"/>
</dbReference>
<organism evidence="11 12">
    <name type="scientific">Acanthamoeba castellanii (strain ATCC 30010 / Neff)</name>
    <dbReference type="NCBI Taxonomy" id="1257118"/>
    <lineage>
        <taxon>Eukaryota</taxon>
        <taxon>Amoebozoa</taxon>
        <taxon>Discosea</taxon>
        <taxon>Longamoebia</taxon>
        <taxon>Centramoebida</taxon>
        <taxon>Acanthamoebidae</taxon>
        <taxon>Acanthamoeba</taxon>
    </lineage>
</organism>
<evidence type="ECO:0000259" key="10">
    <source>
        <dbReference type="PROSITE" id="PS51195"/>
    </source>
</evidence>
<dbReference type="InterPro" id="IPR014001">
    <property type="entry name" value="Helicase_ATP-bd"/>
</dbReference>
<dbReference type="Gene3D" id="3.40.50.300">
    <property type="entry name" value="P-loop containing nucleotide triphosphate hydrolases"/>
    <property type="match status" value="2"/>
</dbReference>
<evidence type="ECO:0000256" key="2">
    <source>
        <dbReference type="ARBA" id="ARBA00022801"/>
    </source>
</evidence>
<sequence length="762" mass="85997">MSLLPTITDEDNVEIFEEDDDGEDDLMLGPASDEEEEEEADGETPKKGKKKAKKTSKLEFDFSGDTREGERPWDFSWALQNTLEKNYDEQTSIDYKIRKQLESRRKRGVVDDDIDDEDVEDEQEGVEQPKKKKNKKNKKKAAKEAEKEEAEEDEEDQEDENEDQIKQVTHKPTKKQIKEAFFEKSETEGYQAESFLDLHLSRALLKAVANLGYDRPTPVQSQAIPIALQGKDVCASATTGSGKTASFVLPILERLIHRDKRIMATRVVILTPTRELAIQCHSVIEKLAKFTDITACLVVGGLSNKVQEAALRRHPDIVVATPGRIIDHLRNAQSFTLETVDILVLDEADRLLSLGFADELEQIIKFCPPNRQTLLFSATMTEEVDRLASLSLNRPVRVRLDPNMRVASGIQQEFIKIKEAREFDRDAMLLALCTRSFKKRVLIFFRAKKEAHRLKVIFGLAGLKAAELHGNLSQNQRLEALEKFRDGNFDYLLATDLAARGLDILGIETIINYNMARTVESYIHRVGRTARWGHSGKSVTFISEQDRKVFKEIMKSTNQKVSNRVIPPKIIDQWREKIDSMKGDISQIFAMEYEEKQLRLTQMEASKTQNMIEHHDEIMSRPPRTWFQTKEQRDLAKGSFLPLSLSSRAKQAISARQAKKADRDRRSGKFVPPPENAGKRGKKRARSDDGGAPAGGGGGGGSRFEADMTQPKKKQKAAGSAFDGEKGGKGGKSGAADGEKKHLGKKRGNKAFKSKKRFQRRK</sequence>
<evidence type="ECO:0000256" key="1">
    <source>
        <dbReference type="ARBA" id="ARBA00022741"/>
    </source>
</evidence>
<feature type="region of interest" description="Disordered" evidence="7">
    <location>
        <begin position="1"/>
        <end position="73"/>
    </location>
</feature>
<keyword evidence="12" id="KW-1185">Reference proteome</keyword>
<feature type="domain" description="DEAD-box RNA helicase Q" evidence="10">
    <location>
        <begin position="193"/>
        <end position="221"/>
    </location>
</feature>
<evidence type="ECO:0000313" key="12">
    <source>
        <dbReference type="Proteomes" id="UP000011083"/>
    </source>
</evidence>
<feature type="compositionally biased region" description="Acidic residues" evidence="7">
    <location>
        <begin position="147"/>
        <end position="162"/>
    </location>
</feature>
<dbReference type="GO" id="GO:0003676">
    <property type="term" value="F:nucleic acid binding"/>
    <property type="evidence" value="ECO:0007669"/>
    <property type="project" value="InterPro"/>
</dbReference>
<dbReference type="OrthoDB" id="10259843at2759"/>
<feature type="compositionally biased region" description="Basic residues" evidence="7">
    <location>
        <begin position="742"/>
        <end position="762"/>
    </location>
</feature>
<dbReference type="SUPFAM" id="SSF52540">
    <property type="entry name" value="P-loop containing nucleoside triphosphate hydrolases"/>
    <property type="match status" value="2"/>
</dbReference>
<dbReference type="InterPro" id="IPR011545">
    <property type="entry name" value="DEAD/DEAH_box_helicase_dom"/>
</dbReference>
<dbReference type="AlphaFoldDB" id="L8H5X4"/>
<dbReference type="OMA" id="MIDPPKQ"/>
<evidence type="ECO:0000256" key="7">
    <source>
        <dbReference type="SAM" id="MobiDB-lite"/>
    </source>
</evidence>
<evidence type="ECO:0000313" key="11">
    <source>
        <dbReference type="EMBL" id="ELR20123.1"/>
    </source>
</evidence>
<keyword evidence="1 6" id="KW-0547">Nucleotide-binding</keyword>
<evidence type="ECO:0000259" key="8">
    <source>
        <dbReference type="PROSITE" id="PS51192"/>
    </source>
</evidence>
<dbReference type="PANTHER" id="PTHR47959:SF1">
    <property type="entry name" value="ATP-DEPENDENT RNA HELICASE DBPA"/>
    <property type="match status" value="1"/>
</dbReference>
<protein>
    <submittedName>
        <fullName evidence="11">DEAD/DEAH box helicase domain containing protein</fullName>
    </submittedName>
</protein>
<dbReference type="CDD" id="cd18787">
    <property type="entry name" value="SF2_C_DEAD"/>
    <property type="match status" value="1"/>
</dbReference>
<dbReference type="PROSITE" id="PS51194">
    <property type="entry name" value="HELICASE_CTER"/>
    <property type="match status" value="1"/>
</dbReference>
<dbReference type="InterPro" id="IPR000629">
    <property type="entry name" value="RNA-helicase_DEAD-box_CS"/>
</dbReference>
<evidence type="ECO:0000256" key="3">
    <source>
        <dbReference type="ARBA" id="ARBA00022806"/>
    </source>
</evidence>
<keyword evidence="4 6" id="KW-0067">ATP-binding</keyword>
<feature type="compositionally biased region" description="Basic residues" evidence="7">
    <location>
        <begin position="130"/>
        <end position="141"/>
    </location>
</feature>
<dbReference type="RefSeq" id="XP_004342233.1">
    <property type="nucleotide sequence ID" value="XM_004342184.1"/>
</dbReference>
<dbReference type="Pfam" id="PF00270">
    <property type="entry name" value="DEAD"/>
    <property type="match status" value="1"/>
</dbReference>
<feature type="region of interest" description="Disordered" evidence="7">
    <location>
        <begin position="103"/>
        <end position="172"/>
    </location>
</feature>
<reference evidence="11 12" key="1">
    <citation type="journal article" date="2013" name="Genome Biol.">
        <title>Genome of Acanthamoeba castellanii highlights extensive lateral gene transfer and early evolution of tyrosine kinase signaling.</title>
        <authorList>
            <person name="Clarke M."/>
            <person name="Lohan A.J."/>
            <person name="Liu B."/>
            <person name="Lagkouvardos I."/>
            <person name="Roy S."/>
            <person name="Zafar N."/>
            <person name="Bertelli C."/>
            <person name="Schilde C."/>
            <person name="Kianianmomeni A."/>
            <person name="Burglin T.R."/>
            <person name="Frech C."/>
            <person name="Turcotte B."/>
            <person name="Kopec K.O."/>
            <person name="Synnott J.M."/>
            <person name="Choo C."/>
            <person name="Paponov I."/>
            <person name="Finkler A."/>
            <person name="Soon Heng Tan C."/>
            <person name="Hutchins A.P."/>
            <person name="Weinmeier T."/>
            <person name="Rattei T."/>
            <person name="Chu J.S."/>
            <person name="Gimenez G."/>
            <person name="Irimia M."/>
            <person name="Rigden D.J."/>
            <person name="Fitzpatrick D.A."/>
            <person name="Lorenzo-Morales J."/>
            <person name="Bateman A."/>
            <person name="Chiu C.H."/>
            <person name="Tang P."/>
            <person name="Hegemann P."/>
            <person name="Fromm H."/>
            <person name="Raoult D."/>
            <person name="Greub G."/>
            <person name="Miranda-Saavedra D."/>
            <person name="Chen N."/>
            <person name="Nash P."/>
            <person name="Ginger M.L."/>
            <person name="Horn M."/>
            <person name="Schaap P."/>
            <person name="Caler L."/>
            <person name="Loftus B."/>
        </authorList>
    </citation>
    <scope>NUCLEOTIDE SEQUENCE [LARGE SCALE GENOMIC DNA]</scope>
    <source>
        <strain evidence="11 12">Neff</strain>
    </source>
</reference>
<keyword evidence="2 6" id="KW-0378">Hydrolase</keyword>
<dbReference type="PROSITE" id="PS00039">
    <property type="entry name" value="DEAD_ATP_HELICASE"/>
    <property type="match status" value="1"/>
</dbReference>
<evidence type="ECO:0000259" key="9">
    <source>
        <dbReference type="PROSITE" id="PS51194"/>
    </source>
</evidence>
<feature type="compositionally biased region" description="Acidic residues" evidence="7">
    <location>
        <begin position="111"/>
        <end position="125"/>
    </location>
</feature>
<feature type="short sequence motif" description="Q motif" evidence="5">
    <location>
        <begin position="193"/>
        <end position="221"/>
    </location>
</feature>
<feature type="compositionally biased region" description="Basic and acidic residues" evidence="7">
    <location>
        <begin position="56"/>
        <end position="73"/>
    </location>
</feature>
<dbReference type="PANTHER" id="PTHR47959">
    <property type="entry name" value="ATP-DEPENDENT RNA HELICASE RHLE-RELATED"/>
    <property type="match status" value="1"/>
</dbReference>
<dbReference type="InterPro" id="IPR027417">
    <property type="entry name" value="P-loop_NTPase"/>
</dbReference>
<gene>
    <name evidence="11" type="ORF">ACA1_115430</name>
</gene>
<dbReference type="STRING" id="1257118.L8H5X4"/>
<dbReference type="VEuPathDB" id="AmoebaDB:ACA1_115430"/>
<dbReference type="Pfam" id="PF00271">
    <property type="entry name" value="Helicase_C"/>
    <property type="match status" value="1"/>
</dbReference>
<dbReference type="SMART" id="SM00490">
    <property type="entry name" value="HELICc"/>
    <property type="match status" value="1"/>
</dbReference>
<feature type="domain" description="Helicase C-terminal" evidence="9">
    <location>
        <begin position="409"/>
        <end position="572"/>
    </location>
</feature>
<dbReference type="CDD" id="cd17947">
    <property type="entry name" value="DEADc_DDX27"/>
    <property type="match status" value="1"/>
</dbReference>
<feature type="region of interest" description="Disordered" evidence="7">
    <location>
        <begin position="651"/>
        <end position="762"/>
    </location>
</feature>
<dbReference type="PROSITE" id="PS51192">
    <property type="entry name" value="HELICASE_ATP_BIND_1"/>
    <property type="match status" value="1"/>
</dbReference>
<name>L8H5X4_ACACF</name>
<dbReference type="GO" id="GO:0016787">
    <property type="term" value="F:hydrolase activity"/>
    <property type="evidence" value="ECO:0007669"/>
    <property type="project" value="UniProtKB-KW"/>
</dbReference>
<dbReference type="GO" id="GO:0003724">
    <property type="term" value="F:RNA helicase activity"/>
    <property type="evidence" value="ECO:0007669"/>
    <property type="project" value="InterPro"/>
</dbReference>
<dbReference type="KEGG" id="acan:ACA1_115430"/>